<dbReference type="InterPro" id="IPR001734">
    <property type="entry name" value="Na/solute_symporter"/>
</dbReference>
<dbReference type="AlphaFoldDB" id="T0BVW3"/>
<accession>T0BVW3</accession>
<evidence type="ECO:0000256" key="2">
    <source>
        <dbReference type="ARBA" id="ARBA00006434"/>
    </source>
</evidence>
<protein>
    <submittedName>
        <fullName evidence="7">Sodium:solute symporter family protein</fullName>
    </submittedName>
</protein>
<accession>A0A9E6ZJE2</accession>
<dbReference type="eggNOG" id="COG0591">
    <property type="taxonomic scope" value="Bacteria"/>
</dbReference>
<evidence type="ECO:0000256" key="5">
    <source>
        <dbReference type="ARBA" id="ARBA00023136"/>
    </source>
</evidence>
<comment type="similarity">
    <text evidence="2 6">Belongs to the sodium:solute symporter (SSF) (TC 2.A.21) family.</text>
</comment>
<organism evidence="7 8">
    <name type="scientific">Alicyclobacillus acidoterrestris (strain ATCC 49025 / DSM 3922 / CIP 106132 / NCIMB 13137 / GD3B)</name>
    <dbReference type="NCBI Taxonomy" id="1356854"/>
    <lineage>
        <taxon>Bacteria</taxon>
        <taxon>Bacillati</taxon>
        <taxon>Bacillota</taxon>
        <taxon>Bacilli</taxon>
        <taxon>Bacillales</taxon>
        <taxon>Alicyclobacillaceae</taxon>
        <taxon>Alicyclobacillus</taxon>
    </lineage>
</organism>
<gene>
    <name evidence="7" type="ORF">K1I37_08190</name>
</gene>
<evidence type="ECO:0000256" key="6">
    <source>
        <dbReference type="RuleBase" id="RU362091"/>
    </source>
</evidence>
<evidence type="ECO:0000313" key="7">
    <source>
        <dbReference type="EMBL" id="UNO50433.1"/>
    </source>
</evidence>
<dbReference type="InterPro" id="IPR018212">
    <property type="entry name" value="Na/solute_symporter_CS"/>
</dbReference>
<comment type="subcellular location">
    <subcellularLocation>
        <location evidence="1">Membrane</location>
        <topology evidence="1">Multi-pass membrane protein</topology>
    </subcellularLocation>
</comment>
<keyword evidence="4" id="KW-1133">Transmembrane helix</keyword>
<evidence type="ECO:0000256" key="1">
    <source>
        <dbReference type="ARBA" id="ARBA00004141"/>
    </source>
</evidence>
<dbReference type="GO" id="GO:0005412">
    <property type="term" value="F:D-glucose:sodium symporter activity"/>
    <property type="evidence" value="ECO:0007669"/>
    <property type="project" value="TreeGrafter"/>
</dbReference>
<keyword evidence="3" id="KW-0812">Transmembrane</keyword>
<dbReference type="RefSeq" id="WP_021295849.1">
    <property type="nucleotide sequence ID" value="NZ_AURB01000112.1"/>
</dbReference>
<dbReference type="PROSITE" id="PS00456">
    <property type="entry name" value="NA_SOLUT_SYMP_1"/>
    <property type="match status" value="1"/>
</dbReference>
<dbReference type="Pfam" id="PF00474">
    <property type="entry name" value="SSF"/>
    <property type="match status" value="1"/>
</dbReference>
<dbReference type="InterPro" id="IPR038377">
    <property type="entry name" value="Na/Glc_symporter_sf"/>
</dbReference>
<keyword evidence="8" id="KW-1185">Reference proteome</keyword>
<keyword evidence="5" id="KW-0472">Membrane</keyword>
<dbReference type="STRING" id="1356854.N007_00560"/>
<evidence type="ECO:0000256" key="3">
    <source>
        <dbReference type="ARBA" id="ARBA00022692"/>
    </source>
</evidence>
<evidence type="ECO:0000313" key="8">
    <source>
        <dbReference type="Proteomes" id="UP000829401"/>
    </source>
</evidence>
<reference evidence="8" key="1">
    <citation type="journal article" date="2022" name="G3 (Bethesda)">
        <title>Unveiling the complete genome sequence of Alicyclobacillus acidoterrestris DSM 3922T, a taint-producing strain.</title>
        <authorList>
            <person name="Leonardo I.C."/>
            <person name="Barreto Crespo M.T."/>
            <person name="Gaspar F.B."/>
        </authorList>
    </citation>
    <scope>NUCLEOTIDE SEQUENCE [LARGE SCALE GENOMIC DNA]</scope>
    <source>
        <strain evidence="8">DSM 3922</strain>
    </source>
</reference>
<dbReference type="PROSITE" id="PS50283">
    <property type="entry name" value="NA_SOLUT_SYMP_3"/>
    <property type="match status" value="1"/>
</dbReference>
<evidence type="ECO:0000256" key="4">
    <source>
        <dbReference type="ARBA" id="ARBA00022989"/>
    </source>
</evidence>
<dbReference type="CDD" id="cd11478">
    <property type="entry name" value="SLC5sbd_u2"/>
    <property type="match status" value="1"/>
</dbReference>
<dbReference type="Proteomes" id="UP000829401">
    <property type="component" value="Chromosome"/>
</dbReference>
<name>T0BVW3_ALIAG</name>
<dbReference type="OrthoDB" id="9789704at2"/>
<dbReference type="Gene3D" id="1.20.1730.10">
    <property type="entry name" value="Sodium/glucose cotransporter"/>
    <property type="match status" value="1"/>
</dbReference>
<dbReference type="KEGG" id="aaco:K1I37_08190"/>
<dbReference type="PANTHER" id="PTHR11819:SF195">
    <property type="entry name" value="SODIUM_GLUCOSE COTRANSPORTER 4"/>
    <property type="match status" value="1"/>
</dbReference>
<dbReference type="GO" id="GO:0005886">
    <property type="term" value="C:plasma membrane"/>
    <property type="evidence" value="ECO:0007669"/>
    <property type="project" value="TreeGrafter"/>
</dbReference>
<dbReference type="NCBIfam" id="TIGR00813">
    <property type="entry name" value="sss"/>
    <property type="match status" value="1"/>
</dbReference>
<proteinExistence type="inferred from homology"/>
<dbReference type="EMBL" id="CP080467">
    <property type="protein sequence ID" value="UNO50433.1"/>
    <property type="molecule type" value="Genomic_DNA"/>
</dbReference>
<sequence length="534" mass="59491">MQGLFHVSAIDYVIILAYFVFVLMVGWLLRKYTRTGEDFFLSGRSLPAWITGIAFMSANLGSQEVLGMSAGGAEYGMIETHFYWIGAIPAMIFMGLYMMPFYWASRARSVPEYLKLRFNEATRGVNAFSFAVMTVLVSGIGLYSMGIVLQALLGWSLVVSIIVSAVVVLAYVFLGGLTSSIFTEVTQFFLICLGILPLTIIGLVKFGGWHGLVSHIPHNYGHVWADLGTSHNALGTNWFAVVFGLGFVMGFAYWTTDFLVVQRTFAARSMRAAQVTPIYASFIKVFVPLVDIVVGLVALAVFPHIGHDGTSYNMALPMLMAKYYSTGMIGLGITALLASFMTGMAGNITAFTTVWTYDIYQAYINKKASDRHYVWMGRLAMTVGMILSIFTAFIAGSFPSIMDYMQTLFSFFSVPIFATFLLGMFWKRTTAWGGFSSLVSGIIFACIFYWALPIHFATPNAKTFWQSFWVWVVATAIGILVSLFTKPKTDEELKGIVYGVQKYPSYKHLRWYKRPGYLACISLALFVALDIIFW</sequence>
<dbReference type="PANTHER" id="PTHR11819">
    <property type="entry name" value="SOLUTE CARRIER FAMILY 5"/>
    <property type="match status" value="1"/>
</dbReference>